<dbReference type="GO" id="GO:0008168">
    <property type="term" value="F:methyltransferase activity"/>
    <property type="evidence" value="ECO:0007669"/>
    <property type="project" value="UniProtKB-KW"/>
</dbReference>
<accession>A0AA37GNY4</accession>
<organism evidence="2 3">
    <name type="scientific">Colletotrichum liriopes</name>
    <dbReference type="NCBI Taxonomy" id="708192"/>
    <lineage>
        <taxon>Eukaryota</taxon>
        <taxon>Fungi</taxon>
        <taxon>Dikarya</taxon>
        <taxon>Ascomycota</taxon>
        <taxon>Pezizomycotina</taxon>
        <taxon>Sordariomycetes</taxon>
        <taxon>Hypocreomycetidae</taxon>
        <taxon>Glomerellales</taxon>
        <taxon>Glomerellaceae</taxon>
        <taxon>Colletotrichum</taxon>
        <taxon>Colletotrichum spaethianum species complex</taxon>
    </lineage>
</organism>
<keyword evidence="2" id="KW-0808">Transferase</keyword>
<dbReference type="InterPro" id="IPR029063">
    <property type="entry name" value="SAM-dependent_MTases_sf"/>
</dbReference>
<protein>
    <submittedName>
        <fullName evidence="2">Methyltransferase tdiE</fullName>
    </submittedName>
</protein>
<gene>
    <name evidence="2" type="ORF">ColLi_06973</name>
</gene>
<keyword evidence="2" id="KW-0489">Methyltransferase</keyword>
<dbReference type="AlphaFoldDB" id="A0AA37GNY4"/>
<evidence type="ECO:0000256" key="1">
    <source>
        <dbReference type="SAM" id="MobiDB-lite"/>
    </source>
</evidence>
<reference evidence="2 3" key="1">
    <citation type="submission" date="2021-07" db="EMBL/GenBank/DDBJ databases">
        <title>Genome data of Colletotrichum spaethianum.</title>
        <authorList>
            <person name="Utami Y.D."/>
            <person name="Hiruma K."/>
        </authorList>
    </citation>
    <scope>NUCLEOTIDE SEQUENCE [LARGE SCALE GENOMIC DNA]</scope>
    <source>
        <strain evidence="2 3">MAFF 242679</strain>
    </source>
</reference>
<evidence type="ECO:0000313" key="3">
    <source>
        <dbReference type="Proteomes" id="UP001055172"/>
    </source>
</evidence>
<name>A0AA37GNY4_9PEZI</name>
<dbReference type="Proteomes" id="UP001055172">
    <property type="component" value="Unassembled WGS sequence"/>
</dbReference>
<feature type="region of interest" description="Disordered" evidence="1">
    <location>
        <begin position="153"/>
        <end position="172"/>
    </location>
</feature>
<dbReference type="EMBL" id="BPPX01000013">
    <property type="protein sequence ID" value="GJC84135.1"/>
    <property type="molecule type" value="Genomic_DNA"/>
</dbReference>
<dbReference type="SUPFAM" id="SSF53335">
    <property type="entry name" value="S-adenosyl-L-methionine-dependent methyltransferases"/>
    <property type="match status" value="1"/>
</dbReference>
<sequence length="172" mass="19207">MPKSDDGTLREDHSLVKWINLLLGASEKLGRPYIEIPPLKHLLEEIGFVDVELGLNKWPSNDWPKDPKYKEIGLTQCENILSGLEGFTMAPFTRVYEWTPEEVNVFLIDVRKDIKDRSIHAYWPVEGVNSGPSGPRFARDRLAHAGSILPSRAGCKSTAVSGKDPGEDPGNR</sequence>
<evidence type="ECO:0000313" key="2">
    <source>
        <dbReference type="EMBL" id="GJC84135.1"/>
    </source>
</evidence>
<keyword evidence="3" id="KW-1185">Reference proteome</keyword>
<proteinExistence type="predicted"/>
<comment type="caution">
    <text evidence="2">The sequence shown here is derived from an EMBL/GenBank/DDBJ whole genome shotgun (WGS) entry which is preliminary data.</text>
</comment>
<dbReference type="GO" id="GO:0032259">
    <property type="term" value="P:methylation"/>
    <property type="evidence" value="ECO:0007669"/>
    <property type="project" value="UniProtKB-KW"/>
</dbReference>